<keyword evidence="1" id="KW-0732">Signal</keyword>
<dbReference type="Gene3D" id="2.130.10.10">
    <property type="entry name" value="YVTN repeat-like/Quinoprotein amine dehydrogenase"/>
    <property type="match status" value="1"/>
</dbReference>
<dbReference type="Proteomes" id="UP001173465">
    <property type="component" value="Unassembled WGS sequence"/>
</dbReference>
<dbReference type="RefSeq" id="WP_286594455.1">
    <property type="nucleotide sequence ID" value="NZ_JACANB010000010.1"/>
</dbReference>
<proteinExistence type="predicted"/>
<dbReference type="NCBIfam" id="TIGR03907">
    <property type="entry name" value="QH_beta"/>
    <property type="match status" value="1"/>
</dbReference>
<evidence type="ECO:0000256" key="1">
    <source>
        <dbReference type="SAM" id="SignalP"/>
    </source>
</evidence>
<dbReference type="PANTHER" id="PTHR47197">
    <property type="entry name" value="PROTEIN NIRF"/>
    <property type="match status" value="1"/>
</dbReference>
<dbReference type="InterPro" id="IPR015943">
    <property type="entry name" value="WD40/YVTN_repeat-like_dom_sf"/>
</dbReference>
<evidence type="ECO:0000313" key="2">
    <source>
        <dbReference type="EMBL" id="MDM1697207.1"/>
    </source>
</evidence>
<feature type="chain" id="PRO_5043689634" evidence="1">
    <location>
        <begin position="25"/>
        <end position="373"/>
    </location>
</feature>
<protein>
    <submittedName>
        <fullName evidence="2">Quinohemoprotein amine dehydrogenase subunit beta</fullName>
    </submittedName>
</protein>
<gene>
    <name evidence="2" type="primary">peaD</name>
    <name evidence="2" type="ORF">HX099_11135</name>
</gene>
<sequence length="373" mass="42214">MNNKKMWLGATLTALCLSSVSTFAFNESKPLAKGSEYLAVSNYPDNLHIIDAKEDKLYKTCKIPGKFGPGTVVMSPDKTRAYVLGNGFSEVFGFNVDNCEIEFRAKFAQQSNEDARSMFSFAVSVDGKEVYVANNPVLKFSDHYEVQQSRLFVYDANGGTKAKPIRQFPMPRQLYTMQAADDGSLYVAGPDIYKVDVQTGKYEVAIPVRNWKRENYGAPDVLYFWPHQQKTRDFSILYTAPKFKDEKQDPETADVKYGFYNVNLATGKTETKDFAVAEEIYFTGYRDPKDDNTMFAVLNRLTKYDIKNEKLLKAQELDHTYYCITFNDKADKIYLVGTLNDISIHNPDTLEKIGSVTLPGGDMAITTAQTFIR</sequence>
<reference evidence="2" key="1">
    <citation type="submission" date="2020-06" db="EMBL/GenBank/DDBJ databases">
        <authorList>
            <person name="Dong N."/>
        </authorList>
    </citation>
    <scope>NUCLEOTIDE SEQUENCE</scope>
    <source>
        <strain evidence="2">DF46-2-2</strain>
    </source>
</reference>
<evidence type="ECO:0000313" key="3">
    <source>
        <dbReference type="Proteomes" id="UP001173465"/>
    </source>
</evidence>
<dbReference type="InterPro" id="IPR011044">
    <property type="entry name" value="Quino_amine_DH_bsu"/>
</dbReference>
<dbReference type="InterPro" id="IPR051200">
    <property type="entry name" value="Host-pathogen_enzymatic-act"/>
</dbReference>
<dbReference type="InterPro" id="IPR023879">
    <property type="entry name" value="QH-AmDH_bsu"/>
</dbReference>
<accession>A0AAW7DSY6</accession>
<dbReference type="AlphaFoldDB" id="A0AAW7DSY6"/>
<dbReference type="PANTHER" id="PTHR47197:SF3">
    <property type="entry name" value="DIHYDRO-HEME D1 DEHYDROGENASE"/>
    <property type="match status" value="1"/>
</dbReference>
<dbReference type="SUPFAM" id="SSF50969">
    <property type="entry name" value="YVTN repeat-like/Quinoprotein amine dehydrogenase"/>
    <property type="match status" value="1"/>
</dbReference>
<dbReference type="EMBL" id="JACANB010000010">
    <property type="protein sequence ID" value="MDM1697207.1"/>
    <property type="molecule type" value="Genomic_DNA"/>
</dbReference>
<feature type="signal peptide" evidence="1">
    <location>
        <begin position="1"/>
        <end position="24"/>
    </location>
</feature>
<reference evidence="2" key="2">
    <citation type="journal article" date="2022" name="Sci. Total Environ.">
        <title>Prevalence, transmission, and molecular epidemiology of tet(X)-positive bacteria among humans, animals, and environmental niches in China: An epidemiological, and genomic-based study.</title>
        <authorList>
            <person name="Dong N."/>
            <person name="Zeng Y."/>
            <person name="Cai C."/>
            <person name="Sun C."/>
            <person name="Lu J."/>
            <person name="Liu C."/>
            <person name="Zhou H."/>
            <person name="Sun Q."/>
            <person name="Shu L."/>
            <person name="Wang H."/>
            <person name="Wang Y."/>
            <person name="Wang S."/>
            <person name="Wu C."/>
            <person name="Chan E.W."/>
            <person name="Chen G."/>
            <person name="Shen Z."/>
            <person name="Chen S."/>
            <person name="Zhang R."/>
        </authorList>
    </citation>
    <scope>NUCLEOTIDE SEQUENCE</scope>
    <source>
        <strain evidence="2">DF46-2-2</strain>
    </source>
</reference>
<name>A0AAW7DSY6_9GAMM</name>
<organism evidence="2 3">
    <name type="scientific">Thiopseudomonas alkaliphila</name>
    <dbReference type="NCBI Taxonomy" id="1697053"/>
    <lineage>
        <taxon>Bacteria</taxon>
        <taxon>Pseudomonadati</taxon>
        <taxon>Pseudomonadota</taxon>
        <taxon>Gammaproteobacteria</taxon>
        <taxon>Pseudomonadales</taxon>
        <taxon>Pseudomonadaceae</taxon>
        <taxon>Thiopseudomonas</taxon>
    </lineage>
</organism>
<comment type="caution">
    <text evidence="2">The sequence shown here is derived from an EMBL/GenBank/DDBJ whole genome shotgun (WGS) entry which is preliminary data.</text>
</comment>